<dbReference type="Gene3D" id="3.40.50.300">
    <property type="entry name" value="P-loop containing nucleotide triphosphate hydrolases"/>
    <property type="match status" value="1"/>
</dbReference>
<organism evidence="2 3">
    <name type="scientific">Streptomyces luteoverticillatus</name>
    <name type="common">Streptoverticillium luteoverticillatus</name>
    <dbReference type="NCBI Taxonomy" id="66425"/>
    <lineage>
        <taxon>Bacteria</taxon>
        <taxon>Bacillati</taxon>
        <taxon>Actinomycetota</taxon>
        <taxon>Actinomycetes</taxon>
        <taxon>Kitasatosporales</taxon>
        <taxon>Streptomycetaceae</taxon>
        <taxon>Streptomyces</taxon>
    </lineage>
</organism>
<dbReference type="EMBL" id="CP034587">
    <property type="protein sequence ID" value="AZQ74162.1"/>
    <property type="molecule type" value="Genomic_DNA"/>
</dbReference>
<dbReference type="Proteomes" id="UP000267900">
    <property type="component" value="Chromosome"/>
</dbReference>
<evidence type="ECO:0000313" key="3">
    <source>
        <dbReference type="Proteomes" id="UP000267900"/>
    </source>
</evidence>
<dbReference type="InterPro" id="IPR002182">
    <property type="entry name" value="NB-ARC"/>
</dbReference>
<dbReference type="PANTHER" id="PTHR47691">
    <property type="entry name" value="REGULATOR-RELATED"/>
    <property type="match status" value="1"/>
</dbReference>
<dbReference type="OrthoDB" id="5521887at2"/>
<dbReference type="Gene3D" id="1.25.40.10">
    <property type="entry name" value="Tetratricopeptide repeat domain"/>
    <property type="match status" value="2"/>
</dbReference>
<dbReference type="Pfam" id="PF00931">
    <property type="entry name" value="NB-ARC"/>
    <property type="match status" value="1"/>
</dbReference>
<sequence length="719" mass="78575">MSDPDAKRVWKFSNRIRGGRAGVIVQAMHARVLIPAPCCIPHMLPAEPDDFVDRVEIRKQLARLLGDLKQRRSAAVIVLHGPPGVGKTAMALHCAHAQLADFPGGHFYADMNPLGTRKGRNSGDVLADFLAELGLPTDELPSDPSARASRFRSYTSGAPCLVLLDNVVDEEQVRPFIPSHPASLVLVTSRKSLAGLRAEGPKANYIPLKGLDDEACTELFLLAADEIADLDREVLRRVIPACGGLPGAVRIARACSADSLRGGFRAFVDRLEAADPSVDAFSLSDVSMRRVFDPSYQFLDPVTAKAFRALGAHPTPEFGHELVVALGGGAGAGERALHRLLDAHLLERSTAGRYGMSTMLHGYARTLASRPEHEAEIEEAVRTMTDWYLLRASAVEALLLDRWRCGPLFADPARLAAVFGNSEDAPRAFAGELRSVLAVVATARERNQHAVVCQFAEALHGVFFRGAPYEEWPIMCEWAVEAALGLGDDLLLARMRYEAAFAFLSRSRPGDLDAARTHYKESLRAARTVGHPRTVSSALEGLGQVEARRGRPLVASWYFRQAFEALEGVDHPRGRALLEYHMGRASSAAGKYEDAAHRLLLADSLFRALPVPDRFNAAKSLTRYAEMCLETGRAEEALTSLERAFETLSREHAPKERARVLLVRGDAKAMFGRREAALADWREALDAFIGLGSLEVDEVRRRLSPYASAPSHRSGPKTS</sequence>
<evidence type="ECO:0000313" key="2">
    <source>
        <dbReference type="EMBL" id="AZQ74162.1"/>
    </source>
</evidence>
<evidence type="ECO:0000259" key="1">
    <source>
        <dbReference type="Pfam" id="PF00931"/>
    </source>
</evidence>
<reference evidence="2 3" key="1">
    <citation type="submission" date="2018-12" db="EMBL/GenBank/DDBJ databases">
        <title>The whole draft genome of Streptomyce luteoverticillatus CGMCC 15060.</title>
        <authorList>
            <person name="Feng Z."/>
            <person name="Chen G."/>
            <person name="Zhang J."/>
            <person name="Zhu H."/>
            <person name="Yu X."/>
            <person name="Zhang W."/>
            <person name="Zhang X."/>
        </authorList>
    </citation>
    <scope>NUCLEOTIDE SEQUENCE [LARGE SCALE GENOMIC DNA]</scope>
    <source>
        <strain evidence="2 3">CGMCC 15060</strain>
    </source>
</reference>
<feature type="domain" description="NB-ARC" evidence="1">
    <location>
        <begin position="59"/>
        <end position="220"/>
    </location>
</feature>
<proteinExistence type="predicted"/>
<gene>
    <name evidence="2" type="ORF">EKH77_25695</name>
</gene>
<dbReference type="InterPro" id="IPR027417">
    <property type="entry name" value="P-loop_NTPase"/>
</dbReference>
<dbReference type="InterPro" id="IPR011990">
    <property type="entry name" value="TPR-like_helical_dom_sf"/>
</dbReference>
<accession>A0A3Q9FZT0</accession>
<keyword evidence="3" id="KW-1185">Reference proteome</keyword>
<dbReference type="PANTHER" id="PTHR47691:SF3">
    <property type="entry name" value="HTH-TYPE TRANSCRIPTIONAL REGULATOR RV0890C-RELATED"/>
    <property type="match status" value="1"/>
</dbReference>
<dbReference type="SUPFAM" id="SSF48452">
    <property type="entry name" value="TPR-like"/>
    <property type="match status" value="1"/>
</dbReference>
<dbReference type="SUPFAM" id="SSF52540">
    <property type="entry name" value="P-loop containing nucleoside triphosphate hydrolases"/>
    <property type="match status" value="1"/>
</dbReference>
<dbReference type="AlphaFoldDB" id="A0A3Q9FZT0"/>
<dbReference type="RefSeq" id="WP_126916665.1">
    <property type="nucleotide sequence ID" value="NZ_CP034587.1"/>
</dbReference>
<dbReference type="GO" id="GO:0043531">
    <property type="term" value="F:ADP binding"/>
    <property type="evidence" value="ECO:0007669"/>
    <property type="project" value="InterPro"/>
</dbReference>
<protein>
    <submittedName>
        <fullName evidence="2">Tetratricopeptide repeat protein</fullName>
    </submittedName>
</protein>
<name>A0A3Q9FZT0_STRLT</name>